<dbReference type="Gene3D" id="3.40.1350.10">
    <property type="match status" value="1"/>
</dbReference>
<organism evidence="2 3">
    <name type="scientific">Rubritalea profundi</name>
    <dbReference type="NCBI Taxonomy" id="1658618"/>
    <lineage>
        <taxon>Bacteria</taxon>
        <taxon>Pseudomonadati</taxon>
        <taxon>Verrucomicrobiota</taxon>
        <taxon>Verrucomicrobiia</taxon>
        <taxon>Verrucomicrobiales</taxon>
        <taxon>Rubritaleaceae</taxon>
        <taxon>Rubritalea</taxon>
    </lineage>
</organism>
<dbReference type="GO" id="GO:0015666">
    <property type="term" value="F:restriction endodeoxyribonuclease activity"/>
    <property type="evidence" value="ECO:0007669"/>
    <property type="project" value="TreeGrafter"/>
</dbReference>
<dbReference type="Pfam" id="PF04471">
    <property type="entry name" value="Mrr_cat"/>
    <property type="match status" value="1"/>
</dbReference>
<dbReference type="GO" id="GO:0003677">
    <property type="term" value="F:DNA binding"/>
    <property type="evidence" value="ECO:0007669"/>
    <property type="project" value="InterPro"/>
</dbReference>
<protein>
    <submittedName>
        <fullName evidence="2">Restriction endonuclease</fullName>
    </submittedName>
</protein>
<feature type="non-terminal residue" evidence="2">
    <location>
        <position position="1"/>
    </location>
</feature>
<dbReference type="InterPro" id="IPR011856">
    <property type="entry name" value="tRNA_endonuc-like_dom_sf"/>
</dbReference>
<keyword evidence="2" id="KW-0378">Hydrolase</keyword>
<sequence length="73" mass="7914">VGALAGKQAHKGIFITTSGNNTNAIEFAEAVPQKVILIDGLRLVDLMIEHNVGVSTERTIAITRLDTDYFEES</sequence>
<dbReference type="PANTHER" id="PTHR30015">
    <property type="entry name" value="MRR RESTRICTION SYSTEM PROTEIN"/>
    <property type="match status" value="1"/>
</dbReference>
<dbReference type="InterPro" id="IPR052906">
    <property type="entry name" value="Type_IV_Methyl-Rstrct_Enzyme"/>
</dbReference>
<comment type="caution">
    <text evidence="2">The sequence shown here is derived from an EMBL/GenBank/DDBJ whole genome shotgun (WGS) entry which is preliminary data.</text>
</comment>
<gene>
    <name evidence="2" type="ORF">BSZ32_14240</name>
</gene>
<evidence type="ECO:0000313" key="3">
    <source>
        <dbReference type="Proteomes" id="UP000239907"/>
    </source>
</evidence>
<dbReference type="Proteomes" id="UP000239907">
    <property type="component" value="Unassembled WGS sequence"/>
</dbReference>
<dbReference type="AlphaFoldDB" id="A0A2S7U4U2"/>
<keyword evidence="2" id="KW-0255">Endonuclease</keyword>
<feature type="domain" description="Restriction endonuclease type IV Mrr" evidence="1">
    <location>
        <begin position="2"/>
        <end position="47"/>
    </location>
</feature>
<reference evidence="2 3" key="1">
    <citation type="submission" date="2016-12" db="EMBL/GenBank/DDBJ databases">
        <title>Study of bacterial adaptation to deep sea.</title>
        <authorList>
            <person name="Song J."/>
            <person name="Yoshizawa S."/>
            <person name="Kogure K."/>
        </authorList>
    </citation>
    <scope>NUCLEOTIDE SEQUENCE [LARGE SCALE GENOMIC DNA]</scope>
    <source>
        <strain evidence="2 3">SAORIC-165</strain>
    </source>
</reference>
<dbReference type="InterPro" id="IPR007560">
    <property type="entry name" value="Restrct_endonuc_IV_Mrr"/>
</dbReference>
<keyword evidence="2" id="KW-0540">Nuclease</keyword>
<dbReference type="PANTHER" id="PTHR30015:SF7">
    <property type="entry name" value="TYPE IV METHYL-DIRECTED RESTRICTION ENZYME ECOKMRR"/>
    <property type="match status" value="1"/>
</dbReference>
<dbReference type="EMBL" id="MQWA01000001">
    <property type="protein sequence ID" value="PQJ29537.1"/>
    <property type="molecule type" value="Genomic_DNA"/>
</dbReference>
<evidence type="ECO:0000259" key="1">
    <source>
        <dbReference type="Pfam" id="PF04471"/>
    </source>
</evidence>
<dbReference type="GO" id="GO:0009307">
    <property type="term" value="P:DNA restriction-modification system"/>
    <property type="evidence" value="ECO:0007669"/>
    <property type="project" value="InterPro"/>
</dbReference>
<accession>A0A2S7U4U2</accession>
<name>A0A2S7U4U2_9BACT</name>
<dbReference type="RefSeq" id="WP_206018865.1">
    <property type="nucleotide sequence ID" value="NZ_MQWA01000001.1"/>
</dbReference>
<evidence type="ECO:0000313" key="2">
    <source>
        <dbReference type="EMBL" id="PQJ29537.1"/>
    </source>
</evidence>
<proteinExistence type="predicted"/>
<keyword evidence="3" id="KW-1185">Reference proteome</keyword>